<keyword evidence="2" id="KW-1185">Reference proteome</keyword>
<accession>A0A7U3YJT6</accession>
<dbReference type="EMBL" id="CP002364">
    <property type="protein sequence ID" value="ADW16630.1"/>
    <property type="molecule type" value="Genomic_DNA"/>
</dbReference>
<dbReference type="KEGG" id="dpr:Despr_0449"/>
<evidence type="ECO:0000313" key="2">
    <source>
        <dbReference type="Proteomes" id="UP000006365"/>
    </source>
</evidence>
<organism evidence="1 2">
    <name type="scientific">Desulfobulbus propionicus (strain ATCC 33891 / DSM 2032 / VKM B-1956 / 1pr3)</name>
    <dbReference type="NCBI Taxonomy" id="577650"/>
    <lineage>
        <taxon>Bacteria</taxon>
        <taxon>Pseudomonadati</taxon>
        <taxon>Thermodesulfobacteriota</taxon>
        <taxon>Desulfobulbia</taxon>
        <taxon>Desulfobulbales</taxon>
        <taxon>Desulfobulbaceae</taxon>
        <taxon>Desulfobulbus</taxon>
    </lineage>
</organism>
<reference evidence="1 2" key="1">
    <citation type="journal article" date="2011" name="Stand. Genomic Sci.">
        <title>Complete genome sequence of Desulfobulbus propionicus type strain (1pr3).</title>
        <authorList>
            <person name="Pagani I."/>
            <person name="Lapidus A."/>
            <person name="Nolan M."/>
            <person name="Lucas S."/>
            <person name="Hammon N."/>
            <person name="Deshpande S."/>
            <person name="Cheng J.F."/>
            <person name="Chertkov O."/>
            <person name="Davenport K."/>
            <person name="Tapia R."/>
            <person name="Han C."/>
            <person name="Goodwin L."/>
            <person name="Pitluck S."/>
            <person name="Liolios K."/>
            <person name="Mavromatis K."/>
            <person name="Ivanova N."/>
            <person name="Mikhailova N."/>
            <person name="Pati A."/>
            <person name="Chen A."/>
            <person name="Palaniappan K."/>
            <person name="Land M."/>
            <person name="Hauser L."/>
            <person name="Chang Y.J."/>
            <person name="Jeffries C.D."/>
            <person name="Detter J.C."/>
            <person name="Brambilla E."/>
            <person name="Kannan K.P."/>
            <person name="Djao O.D."/>
            <person name="Rohde M."/>
            <person name="Pukall R."/>
            <person name="Spring S."/>
            <person name="Goker M."/>
            <person name="Sikorski J."/>
            <person name="Woyke T."/>
            <person name="Bristow J."/>
            <person name="Eisen J.A."/>
            <person name="Markowitz V."/>
            <person name="Hugenholtz P."/>
            <person name="Kyrpides N.C."/>
            <person name="Klenk H.P."/>
        </authorList>
    </citation>
    <scope>NUCLEOTIDE SEQUENCE [LARGE SCALE GENOMIC DNA]</scope>
    <source>
        <strain evidence="2">ATCC 33891 / DSM 2032 / 1pr3</strain>
    </source>
</reference>
<sequence>MSEEVKDSQQKGGKTGLGYEEMVWIRDKDGKEYACQFKDIKFIKKKEELSEEEASHCVDVSQIIGKGNW</sequence>
<evidence type="ECO:0000313" key="1">
    <source>
        <dbReference type="EMBL" id="ADW16630.1"/>
    </source>
</evidence>
<gene>
    <name evidence="1" type="ordered locus">Despr_0449</name>
</gene>
<dbReference type="AlphaFoldDB" id="A0A7U3YJT6"/>
<dbReference type="RefSeq" id="WP_015723177.1">
    <property type="nucleotide sequence ID" value="NC_014972.1"/>
</dbReference>
<name>A0A7U3YJT6_DESPD</name>
<protein>
    <submittedName>
        <fullName evidence="1">Uncharacterized protein</fullName>
    </submittedName>
</protein>
<dbReference type="Proteomes" id="UP000006365">
    <property type="component" value="Chromosome"/>
</dbReference>
<proteinExistence type="predicted"/>